<name>A0A8E2AX93_9APHY</name>
<reference evidence="15 16" key="1">
    <citation type="submission" date="2016-07" db="EMBL/GenBank/DDBJ databases">
        <title>Draft genome of the white-rot fungus Obba rivulosa 3A-2.</title>
        <authorList>
            <consortium name="DOE Joint Genome Institute"/>
            <person name="Miettinen O."/>
            <person name="Riley R."/>
            <person name="Acob R."/>
            <person name="Barry K."/>
            <person name="Cullen D."/>
            <person name="De Vries R."/>
            <person name="Hainaut M."/>
            <person name="Hatakka A."/>
            <person name="Henrissat B."/>
            <person name="Hilden K."/>
            <person name="Kuo R."/>
            <person name="Labutti K."/>
            <person name="Lipzen A."/>
            <person name="Makela M.R."/>
            <person name="Sandor L."/>
            <person name="Spatafora J.W."/>
            <person name="Grigoriev I.V."/>
            <person name="Hibbett D.S."/>
        </authorList>
    </citation>
    <scope>NUCLEOTIDE SEQUENCE [LARGE SCALE GENOMIC DNA]</scope>
    <source>
        <strain evidence="15 16">3A-2</strain>
    </source>
</reference>
<proteinExistence type="inferred from homology"/>
<organism evidence="15 16">
    <name type="scientific">Obba rivulosa</name>
    <dbReference type="NCBI Taxonomy" id="1052685"/>
    <lineage>
        <taxon>Eukaryota</taxon>
        <taxon>Fungi</taxon>
        <taxon>Dikarya</taxon>
        <taxon>Basidiomycota</taxon>
        <taxon>Agaricomycotina</taxon>
        <taxon>Agaricomycetes</taxon>
        <taxon>Polyporales</taxon>
        <taxon>Gelatoporiaceae</taxon>
        <taxon>Obba</taxon>
    </lineage>
</organism>
<dbReference type="InterPro" id="IPR050364">
    <property type="entry name" value="Cytochrome_P450_fung"/>
</dbReference>
<evidence type="ECO:0000256" key="12">
    <source>
        <dbReference type="ARBA" id="ARBA00023136"/>
    </source>
</evidence>
<dbReference type="PRINTS" id="PR00385">
    <property type="entry name" value="P450"/>
</dbReference>
<comment type="pathway">
    <text evidence="3">Secondary metabolite biosynthesis.</text>
</comment>
<comment type="subcellular location">
    <subcellularLocation>
        <location evidence="2">Membrane</location>
        <topology evidence="2">Single-pass membrane protein</topology>
    </subcellularLocation>
</comment>
<evidence type="ECO:0000256" key="5">
    <source>
        <dbReference type="ARBA" id="ARBA00022617"/>
    </source>
</evidence>
<evidence type="ECO:0000256" key="9">
    <source>
        <dbReference type="ARBA" id="ARBA00023002"/>
    </source>
</evidence>
<keyword evidence="8" id="KW-1133">Transmembrane helix</keyword>
<evidence type="ECO:0000313" key="16">
    <source>
        <dbReference type="Proteomes" id="UP000250043"/>
    </source>
</evidence>
<dbReference type="Proteomes" id="UP000250043">
    <property type="component" value="Unassembled WGS sequence"/>
</dbReference>
<evidence type="ECO:0000256" key="2">
    <source>
        <dbReference type="ARBA" id="ARBA00004167"/>
    </source>
</evidence>
<evidence type="ECO:0000256" key="11">
    <source>
        <dbReference type="ARBA" id="ARBA00023033"/>
    </source>
</evidence>
<dbReference type="InterPro" id="IPR036396">
    <property type="entry name" value="Cyt_P450_sf"/>
</dbReference>
<evidence type="ECO:0000313" key="15">
    <source>
        <dbReference type="EMBL" id="OCH92626.1"/>
    </source>
</evidence>
<keyword evidence="11 14" id="KW-0503">Monooxygenase</keyword>
<dbReference type="GO" id="GO:0016020">
    <property type="term" value="C:membrane"/>
    <property type="evidence" value="ECO:0007669"/>
    <property type="project" value="UniProtKB-SubCell"/>
</dbReference>
<dbReference type="SUPFAM" id="SSF48264">
    <property type="entry name" value="Cytochrome P450"/>
    <property type="match status" value="1"/>
</dbReference>
<keyword evidence="6" id="KW-0812">Transmembrane</keyword>
<keyword evidence="9 14" id="KW-0560">Oxidoreductase</keyword>
<evidence type="ECO:0000256" key="8">
    <source>
        <dbReference type="ARBA" id="ARBA00022989"/>
    </source>
</evidence>
<dbReference type="InterPro" id="IPR017972">
    <property type="entry name" value="Cyt_P450_CS"/>
</dbReference>
<evidence type="ECO:0000256" key="10">
    <source>
        <dbReference type="ARBA" id="ARBA00023004"/>
    </source>
</evidence>
<dbReference type="GO" id="GO:0020037">
    <property type="term" value="F:heme binding"/>
    <property type="evidence" value="ECO:0007669"/>
    <property type="project" value="InterPro"/>
</dbReference>
<evidence type="ECO:0000256" key="7">
    <source>
        <dbReference type="ARBA" id="ARBA00022723"/>
    </source>
</evidence>
<keyword evidence="7 13" id="KW-0479">Metal-binding</keyword>
<evidence type="ECO:0000256" key="4">
    <source>
        <dbReference type="ARBA" id="ARBA00010617"/>
    </source>
</evidence>
<feature type="binding site" description="axial binding residue" evidence="13">
    <location>
        <position position="442"/>
    </location>
    <ligand>
        <name>heme</name>
        <dbReference type="ChEBI" id="CHEBI:30413"/>
    </ligand>
    <ligandPart>
        <name>Fe</name>
        <dbReference type="ChEBI" id="CHEBI:18248"/>
    </ligandPart>
</feature>
<gene>
    <name evidence="15" type="ORF">OBBRIDRAFT_811563</name>
</gene>
<dbReference type="Pfam" id="PF00067">
    <property type="entry name" value="p450"/>
    <property type="match status" value="1"/>
</dbReference>
<dbReference type="InterPro" id="IPR002401">
    <property type="entry name" value="Cyt_P450_E_grp-I"/>
</dbReference>
<evidence type="ECO:0000256" key="13">
    <source>
        <dbReference type="PIRSR" id="PIRSR602401-1"/>
    </source>
</evidence>
<dbReference type="GO" id="GO:0005506">
    <property type="term" value="F:iron ion binding"/>
    <property type="evidence" value="ECO:0007669"/>
    <property type="project" value="InterPro"/>
</dbReference>
<evidence type="ECO:0000256" key="14">
    <source>
        <dbReference type="RuleBase" id="RU000461"/>
    </source>
</evidence>
<dbReference type="CDD" id="cd11065">
    <property type="entry name" value="CYP64-like"/>
    <property type="match status" value="1"/>
</dbReference>
<dbReference type="OrthoDB" id="2789670at2759"/>
<sequence length="510" mass="58274">MPLLSSLLAPWLAILAFFLWKRYRKSVGPYRQLPLPPGPKPWPLIGNALDVPSTFPWKTYAQWRQKYGDIVHIRVLRQPMIILNSMKAVTDLMEKRSSNYSDRLQTEMVLLMGADWNMSIKKYGQEWRQHRRALHQYFNQTAVQEYRPRLREGARDLLRRLHREPDGFIHHIRYAFGTNMLSIMYGIQAAMKDDHYITITERALMATSEAFTPGAFWVDFMPILKYVPSWFPGAGFKHTAARWLVDQKAVREEPWHNIVIASQKDSSSVSVQILERISHLDGAAYAEEEEIAKCITAAAYEGGADTTVSTVTSFFLAMVRYPEVQRRAQEELARVVGPERLPDFSDRVSLPYIDALCRESMRWQPVTPLGLPHRSLDDDEYRGYLIPGGALVMHNTWAILHDPEAYPDPEEFRPERFMKDGKLDPAVMDPAAIAFGAGRRICPGKHFSSLSLFINLACILYTFDVTPVLDAQGNPIIPEPHMGSGGLSHPRPFRCTIRPRSKLAEALILE</sequence>
<keyword evidence="5 13" id="KW-0349">Heme</keyword>
<accession>A0A8E2AX93</accession>
<evidence type="ECO:0000256" key="6">
    <source>
        <dbReference type="ARBA" id="ARBA00022692"/>
    </source>
</evidence>
<evidence type="ECO:0000256" key="3">
    <source>
        <dbReference type="ARBA" id="ARBA00005179"/>
    </source>
</evidence>
<dbReference type="PRINTS" id="PR00463">
    <property type="entry name" value="EP450I"/>
</dbReference>
<dbReference type="GO" id="GO:0016705">
    <property type="term" value="F:oxidoreductase activity, acting on paired donors, with incorporation or reduction of molecular oxygen"/>
    <property type="evidence" value="ECO:0007669"/>
    <property type="project" value="InterPro"/>
</dbReference>
<dbReference type="Gene3D" id="1.10.630.10">
    <property type="entry name" value="Cytochrome P450"/>
    <property type="match status" value="1"/>
</dbReference>
<dbReference type="PANTHER" id="PTHR46300:SF7">
    <property type="entry name" value="P450, PUTATIVE (EUROFUNG)-RELATED"/>
    <property type="match status" value="1"/>
</dbReference>
<dbReference type="AlphaFoldDB" id="A0A8E2AX93"/>
<dbReference type="PROSITE" id="PS00086">
    <property type="entry name" value="CYTOCHROME_P450"/>
    <property type="match status" value="1"/>
</dbReference>
<dbReference type="InterPro" id="IPR001128">
    <property type="entry name" value="Cyt_P450"/>
</dbReference>
<dbReference type="PANTHER" id="PTHR46300">
    <property type="entry name" value="P450, PUTATIVE (EUROFUNG)-RELATED-RELATED"/>
    <property type="match status" value="1"/>
</dbReference>
<dbReference type="GO" id="GO:0004497">
    <property type="term" value="F:monooxygenase activity"/>
    <property type="evidence" value="ECO:0007669"/>
    <property type="project" value="UniProtKB-KW"/>
</dbReference>
<keyword evidence="12" id="KW-0472">Membrane</keyword>
<keyword evidence="16" id="KW-1185">Reference proteome</keyword>
<dbReference type="EMBL" id="KV722366">
    <property type="protein sequence ID" value="OCH92626.1"/>
    <property type="molecule type" value="Genomic_DNA"/>
</dbReference>
<protein>
    <submittedName>
        <fullName evidence="15">CyP450 monooxygenase</fullName>
    </submittedName>
</protein>
<comment type="similarity">
    <text evidence="4 14">Belongs to the cytochrome P450 family.</text>
</comment>
<keyword evidence="10 13" id="KW-0408">Iron</keyword>
<comment type="cofactor">
    <cofactor evidence="1 13">
        <name>heme</name>
        <dbReference type="ChEBI" id="CHEBI:30413"/>
    </cofactor>
</comment>
<evidence type="ECO:0000256" key="1">
    <source>
        <dbReference type="ARBA" id="ARBA00001971"/>
    </source>
</evidence>